<feature type="compositionally biased region" description="Polar residues" evidence="13">
    <location>
        <begin position="759"/>
        <end position="768"/>
    </location>
</feature>
<dbReference type="STRING" id="6265.A0A0B2V978"/>
<evidence type="ECO:0000256" key="6">
    <source>
        <dbReference type="ARBA" id="ARBA00022443"/>
    </source>
</evidence>
<dbReference type="CDD" id="cd11861">
    <property type="entry name" value="SH3_DLG-like"/>
    <property type="match status" value="1"/>
</dbReference>
<keyword evidence="9" id="KW-0677">Repeat</keyword>
<dbReference type="GO" id="GO:0016323">
    <property type="term" value="C:basolateral plasma membrane"/>
    <property type="evidence" value="ECO:0007669"/>
    <property type="project" value="TreeGrafter"/>
</dbReference>
<dbReference type="AlphaFoldDB" id="A0A0B2V978"/>
<dbReference type="FunFam" id="3.30.63.10:FF:000002">
    <property type="entry name" value="Guanylate kinase 1"/>
    <property type="match status" value="1"/>
</dbReference>
<dbReference type="InterPro" id="IPR020590">
    <property type="entry name" value="Guanylate_kinase_CS"/>
</dbReference>
<dbReference type="SUPFAM" id="SSF52540">
    <property type="entry name" value="P-loop containing nucleoside triphosphate hydrolases"/>
    <property type="match status" value="1"/>
</dbReference>
<dbReference type="SMART" id="SM00228">
    <property type="entry name" value="PDZ"/>
    <property type="match status" value="3"/>
</dbReference>
<evidence type="ECO:0000256" key="4">
    <source>
        <dbReference type="ARBA" id="ARBA00004496"/>
    </source>
</evidence>
<evidence type="ECO:0000259" key="14">
    <source>
        <dbReference type="PROSITE" id="PS50002"/>
    </source>
</evidence>
<dbReference type="InterPro" id="IPR001452">
    <property type="entry name" value="SH3_domain"/>
</dbReference>
<dbReference type="InterPro" id="IPR008145">
    <property type="entry name" value="GK/Ca_channel_bsu"/>
</dbReference>
<keyword evidence="11" id="KW-0472">Membrane</keyword>
<evidence type="ECO:0000256" key="10">
    <source>
        <dbReference type="ARBA" id="ARBA00022949"/>
    </source>
</evidence>
<dbReference type="GO" id="GO:0007268">
    <property type="term" value="P:chemical synaptic transmission"/>
    <property type="evidence" value="ECO:0007669"/>
    <property type="project" value="TreeGrafter"/>
</dbReference>
<evidence type="ECO:0000256" key="8">
    <source>
        <dbReference type="ARBA" id="ARBA00022490"/>
    </source>
</evidence>
<keyword evidence="6 12" id="KW-0728">SH3 domain</keyword>
<dbReference type="GO" id="GO:0043297">
    <property type="term" value="P:apical junction assembly"/>
    <property type="evidence" value="ECO:0007669"/>
    <property type="project" value="UniProtKB-ARBA"/>
</dbReference>
<evidence type="ECO:0000256" key="5">
    <source>
        <dbReference type="ARBA" id="ARBA00007014"/>
    </source>
</evidence>
<feature type="region of interest" description="Disordered" evidence="13">
    <location>
        <begin position="285"/>
        <end position="310"/>
    </location>
</feature>
<dbReference type="GO" id="GO:0043005">
    <property type="term" value="C:neuron projection"/>
    <property type="evidence" value="ECO:0007669"/>
    <property type="project" value="TreeGrafter"/>
</dbReference>
<keyword evidence="19" id="KW-1185">Reference proteome</keyword>
<feature type="region of interest" description="Disordered" evidence="13">
    <location>
        <begin position="743"/>
        <end position="779"/>
    </location>
</feature>
<dbReference type="PROSITE" id="PS50002">
    <property type="entry name" value="SH3"/>
    <property type="match status" value="1"/>
</dbReference>
<dbReference type="OMA" id="WIASSDF"/>
<dbReference type="CDD" id="cd00071">
    <property type="entry name" value="GMPK"/>
    <property type="match status" value="1"/>
</dbReference>
<dbReference type="GO" id="GO:0043296">
    <property type="term" value="C:apical junction complex"/>
    <property type="evidence" value="ECO:0007669"/>
    <property type="project" value="UniProtKB-ARBA"/>
</dbReference>
<accession>A0A0B2V978</accession>
<proteinExistence type="inferred from homology"/>
<dbReference type="GO" id="GO:0045197">
    <property type="term" value="P:establishment or maintenance of epithelial cell apical/basal polarity"/>
    <property type="evidence" value="ECO:0007669"/>
    <property type="project" value="TreeGrafter"/>
</dbReference>
<dbReference type="SUPFAM" id="SSF50044">
    <property type="entry name" value="SH3-domain"/>
    <property type="match status" value="1"/>
</dbReference>
<evidence type="ECO:0000259" key="16">
    <source>
        <dbReference type="PROSITE" id="PS50106"/>
    </source>
</evidence>
<evidence type="ECO:0000256" key="7">
    <source>
        <dbReference type="ARBA" id="ARBA00022475"/>
    </source>
</evidence>
<dbReference type="PROSITE" id="PS50052">
    <property type="entry name" value="GUANYLATE_KINASE_2"/>
    <property type="match status" value="1"/>
</dbReference>
<keyword evidence="10" id="KW-0965">Cell junction</keyword>
<evidence type="ECO:0000256" key="3">
    <source>
        <dbReference type="ARBA" id="ARBA00004282"/>
    </source>
</evidence>
<dbReference type="CDD" id="cd06724">
    <property type="entry name" value="PDZ2_Dlg1-2-4-like"/>
    <property type="match status" value="1"/>
</dbReference>
<dbReference type="Gene3D" id="2.30.42.10">
    <property type="match status" value="3"/>
</dbReference>
<evidence type="ECO:0000256" key="12">
    <source>
        <dbReference type="PROSITE-ProRule" id="PRU00192"/>
    </source>
</evidence>
<dbReference type="GO" id="GO:0031594">
    <property type="term" value="C:neuromuscular junction"/>
    <property type="evidence" value="ECO:0007669"/>
    <property type="project" value="TreeGrafter"/>
</dbReference>
<dbReference type="OrthoDB" id="78824at2759"/>
<dbReference type="InterPro" id="IPR036034">
    <property type="entry name" value="PDZ_sf"/>
</dbReference>
<dbReference type="EMBL" id="JPKZ01001802">
    <property type="protein sequence ID" value="KHN79976.1"/>
    <property type="molecule type" value="Genomic_DNA"/>
</dbReference>
<dbReference type="FunFam" id="2.30.42.10:FF:000001">
    <property type="entry name" value="Disks large homolog 1 isoform 2"/>
    <property type="match status" value="1"/>
</dbReference>
<protein>
    <submittedName>
        <fullName evidence="18">Disks large 1 tumor suppressor protein</fullName>
    </submittedName>
</protein>
<evidence type="ECO:0000256" key="11">
    <source>
        <dbReference type="ARBA" id="ARBA00023136"/>
    </source>
</evidence>
<dbReference type="GO" id="GO:0043113">
    <property type="term" value="P:receptor clustering"/>
    <property type="evidence" value="ECO:0007669"/>
    <property type="project" value="TreeGrafter"/>
</dbReference>
<dbReference type="Pfam" id="PF00018">
    <property type="entry name" value="SH3_1"/>
    <property type="match status" value="1"/>
</dbReference>
<organism evidence="18 19">
    <name type="scientific">Toxocara canis</name>
    <name type="common">Canine roundworm</name>
    <dbReference type="NCBI Taxonomy" id="6265"/>
    <lineage>
        <taxon>Eukaryota</taxon>
        <taxon>Metazoa</taxon>
        <taxon>Ecdysozoa</taxon>
        <taxon>Nematoda</taxon>
        <taxon>Chromadorea</taxon>
        <taxon>Rhabditida</taxon>
        <taxon>Spirurina</taxon>
        <taxon>Ascaridomorpha</taxon>
        <taxon>Ascaridoidea</taxon>
        <taxon>Toxocaridae</taxon>
        <taxon>Toxocara</taxon>
    </lineage>
</organism>
<evidence type="ECO:0000256" key="1">
    <source>
        <dbReference type="ARBA" id="ARBA00004170"/>
    </source>
</evidence>
<dbReference type="InterPro" id="IPR036028">
    <property type="entry name" value="SH3-like_dom_sf"/>
</dbReference>
<dbReference type="GO" id="GO:0098609">
    <property type="term" value="P:cell-cell adhesion"/>
    <property type="evidence" value="ECO:0007669"/>
    <property type="project" value="TreeGrafter"/>
</dbReference>
<dbReference type="GO" id="GO:0019901">
    <property type="term" value="F:protein kinase binding"/>
    <property type="evidence" value="ECO:0007669"/>
    <property type="project" value="TreeGrafter"/>
</dbReference>
<dbReference type="FunFam" id="2.30.42.10:FF:000004">
    <property type="entry name" value="Disks large homolog 4 isoform 2"/>
    <property type="match status" value="1"/>
</dbReference>
<dbReference type="PROSITE" id="PS51022">
    <property type="entry name" value="L27"/>
    <property type="match status" value="1"/>
</dbReference>
<dbReference type="Gene3D" id="1.10.287.470">
    <property type="entry name" value="Helix hairpin bin"/>
    <property type="match status" value="1"/>
</dbReference>
<dbReference type="SUPFAM" id="SSF101288">
    <property type="entry name" value="L27 domain"/>
    <property type="match status" value="1"/>
</dbReference>
<dbReference type="Pfam" id="PF09058">
    <property type="entry name" value="L27_1"/>
    <property type="match status" value="1"/>
</dbReference>
<evidence type="ECO:0000313" key="18">
    <source>
        <dbReference type="EMBL" id="KHN79976.1"/>
    </source>
</evidence>
<name>A0A0B2V978_TOXCA</name>
<evidence type="ECO:0000259" key="15">
    <source>
        <dbReference type="PROSITE" id="PS50052"/>
    </source>
</evidence>
<dbReference type="Gene3D" id="2.30.30.40">
    <property type="entry name" value="SH3 Domains"/>
    <property type="match status" value="1"/>
</dbReference>
<sequence length="1018" mass="113116">MPVRRTGEAHRALEQLEEYHASLVSASSSELKREIEKLINNFKAALFQSLIDIQELYEDTLLSERKSIAQKAYETRRIAERWENNPPFGRPFREAPLATPDSGFQYMDQHGPSAFSNGTDAAHSYSIQEQRRQYSSSDGWRTSQTITQMTPSGQVTTTTANGIIDSDGVEWDIEEVVLEKGHTGLGFSIAGGLDQPYIDGDPSIYVTNIIPGGAAAADGRMRAQDIIMKVNTTDCSRVPHEVTVNALKNAGNVVRLVLKRRRLGKRSGSFGGLSASYQTGGITPVQQGSPTAPTYPPPAPPSHSSYTNIPIQRPPREIERLERIPGAQKIELYNDYCLAFLGMLELCCFFKVLKRRRLGKRSGSFGGLSASYQTGGITPVQQGSPTAPTYPPPAPPSHSSYTNIPIQRPPREIERLERIPGAQKIELYKGTKGLGFSIAGGVGNEHVAGDTGIYVTKIIDGGAAYHDGHLRVGDKLLAVDDVSLENVTHEFAVNTLKQTSTKVTLLYLKNPHPELMPVSTLDDSINRSMNAITTPVRSTGGSLHHESFDTHPQQSFHTMGGPQEIPLVPRTVNLNKGMQGLGFNIVGGEEGEPIYISYVLPGGVADLSGNVKKGDVLLQVNGVNLRNATHAEAARALKEAINPITLTLQHRPQEYAEFEAKIDQLRKDMMSGGALTYGAQRRDLFVRALFDYDPSRDAGVPHRALAFYYGDILHVISTTDDDWWTARMVAENGDEGLEGVIPSKRRVEKKERQRRKQVNFNAGSQSLGRNAGLEGRRGSRSQLSFSRKFPFVKSTERLNEFTDNELGMSEEPIPTYVAVERQQINYPRPVIILGAMKDRINDELVQRDRDRFSSCVPHTSRPPKENEVDGRDYHFVSKEQMQEDVKNNLFIEAGQFQDNLYGTSISSVREVAQMGRHCILDVSGNAIRRLQSAANIYPIAIFVKPQNHHQIMDWDHTVNEDDAHNQYQRCQRIEQNFGDLFTAVVTGQSFEDLVRRVLGVINEQSRPYAWVPSRAQVF</sequence>
<feature type="compositionally biased region" description="Basic residues" evidence="13">
    <location>
        <begin position="743"/>
        <end position="757"/>
    </location>
</feature>
<comment type="caution">
    <text evidence="18">The sequence shown here is derived from an EMBL/GenBank/DDBJ whole genome shotgun (WGS) entry which is preliminary data.</text>
</comment>
<reference evidence="18 19" key="1">
    <citation type="submission" date="2014-11" db="EMBL/GenBank/DDBJ databases">
        <title>Genetic blueprint of the zoonotic pathogen Toxocara canis.</title>
        <authorList>
            <person name="Zhu X.-Q."/>
            <person name="Korhonen P.K."/>
            <person name="Cai H."/>
            <person name="Young N.D."/>
            <person name="Nejsum P."/>
            <person name="von Samson-Himmelstjerna G."/>
            <person name="Boag P.R."/>
            <person name="Tan P."/>
            <person name="Li Q."/>
            <person name="Min J."/>
            <person name="Yang Y."/>
            <person name="Wang X."/>
            <person name="Fang X."/>
            <person name="Hall R.S."/>
            <person name="Hofmann A."/>
            <person name="Sternberg P.W."/>
            <person name="Jex A.R."/>
            <person name="Gasser R.B."/>
        </authorList>
    </citation>
    <scope>NUCLEOTIDE SEQUENCE [LARGE SCALE GENOMIC DNA]</scope>
    <source>
        <strain evidence="18">PN_DK_2014</strain>
    </source>
</reference>
<dbReference type="InterPro" id="IPR027417">
    <property type="entry name" value="P-loop_NTPase"/>
</dbReference>
<dbReference type="InterPro" id="IPR036892">
    <property type="entry name" value="L27_dom_sf"/>
</dbReference>
<evidence type="ECO:0000256" key="2">
    <source>
        <dbReference type="ARBA" id="ARBA00004236"/>
    </source>
</evidence>
<dbReference type="Pfam" id="PF00595">
    <property type="entry name" value="PDZ"/>
    <property type="match status" value="3"/>
</dbReference>
<dbReference type="FunFam" id="2.30.42.10:FF:000048">
    <property type="entry name" value="disks large homolog 1 isoform X1"/>
    <property type="match status" value="1"/>
</dbReference>
<dbReference type="SMART" id="SM00569">
    <property type="entry name" value="L27"/>
    <property type="match status" value="1"/>
</dbReference>
<dbReference type="Pfam" id="PF00625">
    <property type="entry name" value="Guanylate_kin"/>
    <property type="match status" value="1"/>
</dbReference>
<dbReference type="GO" id="GO:0098839">
    <property type="term" value="C:postsynaptic density membrane"/>
    <property type="evidence" value="ECO:0007669"/>
    <property type="project" value="TreeGrafter"/>
</dbReference>
<dbReference type="InterPro" id="IPR004172">
    <property type="entry name" value="L27_dom"/>
</dbReference>
<feature type="domain" description="L27" evidence="17">
    <location>
        <begin position="5"/>
        <end position="65"/>
    </location>
</feature>
<feature type="domain" description="PDZ" evidence="16">
    <location>
        <begin position="571"/>
        <end position="652"/>
    </location>
</feature>
<dbReference type="InterPro" id="IPR015143">
    <property type="entry name" value="L27_1"/>
</dbReference>
<dbReference type="Gene3D" id="3.40.50.300">
    <property type="entry name" value="P-loop containing nucleotide triphosphate hydrolases"/>
    <property type="match status" value="1"/>
</dbReference>
<comment type="subcellular location">
    <subcellularLocation>
        <location evidence="3">Cell junction</location>
    </subcellularLocation>
    <subcellularLocation>
        <location evidence="2">Cell membrane</location>
    </subcellularLocation>
    <subcellularLocation>
        <location evidence="4">Cytoplasm</location>
    </subcellularLocation>
    <subcellularLocation>
        <location evidence="1">Membrane</location>
        <topology evidence="1">Peripheral membrane protein</topology>
    </subcellularLocation>
</comment>
<keyword evidence="8" id="KW-0963">Cytoplasm</keyword>
<dbReference type="GO" id="GO:0097120">
    <property type="term" value="P:receptor localization to synapse"/>
    <property type="evidence" value="ECO:0007669"/>
    <property type="project" value="TreeGrafter"/>
</dbReference>
<dbReference type="PROSITE" id="PS00856">
    <property type="entry name" value="GUANYLATE_KINASE_1"/>
    <property type="match status" value="1"/>
</dbReference>
<dbReference type="PANTHER" id="PTHR23119:SF51">
    <property type="entry name" value="DISKS LARGE 1 TUMOR SUPPRESSOR PROTEIN"/>
    <property type="match status" value="1"/>
</dbReference>
<dbReference type="SMART" id="SM00326">
    <property type="entry name" value="SH3"/>
    <property type="match status" value="1"/>
</dbReference>
<gene>
    <name evidence="18" type="primary">dlg1</name>
    <name evidence="18" type="ORF">Tcan_17613</name>
</gene>
<dbReference type="SMART" id="SM00072">
    <property type="entry name" value="GuKc"/>
    <property type="match status" value="1"/>
</dbReference>
<evidence type="ECO:0000259" key="17">
    <source>
        <dbReference type="PROSITE" id="PS51022"/>
    </source>
</evidence>
<comment type="similarity">
    <text evidence="5">Belongs to the MAGUK family.</text>
</comment>
<feature type="domain" description="PDZ" evidence="16">
    <location>
        <begin position="175"/>
        <end position="262"/>
    </location>
</feature>
<dbReference type="InterPro" id="IPR050614">
    <property type="entry name" value="Synaptic_Scaffolding_LAP-MAGUK"/>
</dbReference>
<dbReference type="SUPFAM" id="SSF50156">
    <property type="entry name" value="PDZ domain-like"/>
    <property type="match status" value="3"/>
</dbReference>
<dbReference type="GO" id="GO:0009792">
    <property type="term" value="P:embryo development ending in birth or egg hatching"/>
    <property type="evidence" value="ECO:0007669"/>
    <property type="project" value="UniProtKB-ARBA"/>
</dbReference>
<dbReference type="GO" id="GO:0099072">
    <property type="term" value="P:regulation of postsynaptic membrane neurotransmitter receptor levels"/>
    <property type="evidence" value="ECO:0007669"/>
    <property type="project" value="TreeGrafter"/>
</dbReference>
<keyword evidence="7" id="KW-1003">Cell membrane</keyword>
<dbReference type="PANTHER" id="PTHR23119">
    <property type="entry name" value="DISCS LARGE"/>
    <property type="match status" value="1"/>
</dbReference>
<evidence type="ECO:0000313" key="19">
    <source>
        <dbReference type="Proteomes" id="UP000031036"/>
    </source>
</evidence>
<evidence type="ECO:0000256" key="13">
    <source>
        <dbReference type="SAM" id="MobiDB-lite"/>
    </source>
</evidence>
<feature type="domain" description="SH3" evidence="14">
    <location>
        <begin position="681"/>
        <end position="751"/>
    </location>
</feature>
<dbReference type="CDD" id="cd06723">
    <property type="entry name" value="PDZ1_Dlg1-2-4-like"/>
    <property type="match status" value="1"/>
</dbReference>
<dbReference type="CDD" id="cd06795">
    <property type="entry name" value="PDZ3_Dlg1-2-4-like"/>
    <property type="match status" value="1"/>
</dbReference>
<dbReference type="InterPro" id="IPR008144">
    <property type="entry name" value="Guanylate_kin-like_dom"/>
</dbReference>
<feature type="domain" description="Guanylate kinase-like" evidence="15">
    <location>
        <begin position="827"/>
        <end position="1002"/>
    </location>
</feature>
<dbReference type="PROSITE" id="PS50106">
    <property type="entry name" value="PDZ"/>
    <property type="match status" value="3"/>
</dbReference>
<feature type="domain" description="PDZ" evidence="16">
    <location>
        <begin position="424"/>
        <end position="511"/>
    </location>
</feature>
<dbReference type="GO" id="GO:0005737">
    <property type="term" value="C:cytoplasm"/>
    <property type="evidence" value="ECO:0007669"/>
    <property type="project" value="UniProtKB-SubCell"/>
</dbReference>
<feature type="region of interest" description="Disordered" evidence="13">
    <location>
        <begin position="380"/>
        <end position="405"/>
    </location>
</feature>
<dbReference type="Proteomes" id="UP000031036">
    <property type="component" value="Unassembled WGS sequence"/>
</dbReference>
<evidence type="ECO:0000256" key="9">
    <source>
        <dbReference type="ARBA" id="ARBA00022737"/>
    </source>
</evidence>
<dbReference type="InterPro" id="IPR001478">
    <property type="entry name" value="PDZ"/>
</dbReference>